<dbReference type="GO" id="GO:0004674">
    <property type="term" value="F:protein serine/threonine kinase activity"/>
    <property type="evidence" value="ECO:0007669"/>
    <property type="project" value="TreeGrafter"/>
</dbReference>
<dbReference type="PROSITE" id="PS51746">
    <property type="entry name" value="PPM_2"/>
    <property type="match status" value="1"/>
</dbReference>
<evidence type="ECO:0000313" key="7">
    <source>
        <dbReference type="EMBL" id="AOO81480.1"/>
    </source>
</evidence>
<dbReference type="SMART" id="SM00332">
    <property type="entry name" value="PP2Cc"/>
    <property type="match status" value="1"/>
</dbReference>
<feature type="domain" description="Protein kinase" evidence="5">
    <location>
        <begin position="272"/>
        <end position="532"/>
    </location>
</feature>
<sequence length="578" mass="63826">MSHKLTISVGQHSDRGRKETNQDFHGALIPEEPLLGLKGIAVALADGISSSSVSRIAAESAIKSFLTDYYCTSEAWSVKTSAQRVIAATNSWLHAQTRRSQHAYERDKGYVCTLSVLVLKGSSAHIFHIGDSRIYRLSGQSLEQLTEDHRVSVSAEQSYLSRALGANPQVEIDYQTLPLAKGDVFVLATDGVYEHVGPRFVTDTLAAQSEALDEAARLIATEAHARGSADNLTVQIVRIDELPSADASDALGRQVELPLPPLLEPRMTFDGYRIVRQLHASSRSHIYLAVDLDDESLVALKIPSIDLRGDEGYLRRFMLEEWVARRLDSAHVLKPRNQSRARGYLYVATEFVEGRTLAQWMIDNPRPALETVRGIVEQIGRGLLAFHRKEMLHQDLRPANIMIDATGTVKIIDFGSTRVAGVAEASPAGAEAILGTAQYMAPEYLLGEGGSPRSDLYSLGVIAYEMLTGRLPYGAEMAKTRTRSQQRKVLYATALDESRETPAWIDAALRKAVDPDPAKRYGLLSEFVYDLRNPNRALMSVEPTPLVQKNPLRFWKLCSLALAVLVIYLLSQQVPGRP</sequence>
<dbReference type="GO" id="GO:0005524">
    <property type="term" value="F:ATP binding"/>
    <property type="evidence" value="ECO:0007669"/>
    <property type="project" value="UniProtKB-KW"/>
</dbReference>
<dbReference type="Gene3D" id="3.30.200.20">
    <property type="entry name" value="Phosphorylase Kinase, domain 1"/>
    <property type="match status" value="1"/>
</dbReference>
<dbReference type="EMBL" id="CP017147">
    <property type="protein sequence ID" value="AOO81480.1"/>
    <property type="molecule type" value="Genomic_DNA"/>
</dbReference>
<dbReference type="InterPro" id="IPR036457">
    <property type="entry name" value="PPM-type-like_dom_sf"/>
</dbReference>
<keyword evidence="8" id="KW-1185">Reference proteome</keyword>
<dbReference type="InterPro" id="IPR001932">
    <property type="entry name" value="PPM-type_phosphatase-like_dom"/>
</dbReference>
<accession>A0A1D7U290</accession>
<keyword evidence="3 7" id="KW-0418">Kinase</keyword>
<proteinExistence type="predicted"/>
<organism evidence="7 8">
    <name type="scientific">Bosea vaviloviae</name>
    <dbReference type="NCBI Taxonomy" id="1526658"/>
    <lineage>
        <taxon>Bacteria</taxon>
        <taxon>Pseudomonadati</taxon>
        <taxon>Pseudomonadota</taxon>
        <taxon>Alphaproteobacteria</taxon>
        <taxon>Hyphomicrobiales</taxon>
        <taxon>Boseaceae</taxon>
        <taxon>Bosea</taxon>
    </lineage>
</organism>
<evidence type="ECO:0000313" key="8">
    <source>
        <dbReference type="Proteomes" id="UP000094969"/>
    </source>
</evidence>
<keyword evidence="2" id="KW-0547">Nucleotide-binding</keyword>
<dbReference type="Pfam" id="PF00069">
    <property type="entry name" value="Pkinase"/>
    <property type="match status" value="1"/>
</dbReference>
<keyword evidence="4" id="KW-0067">ATP-binding</keyword>
<evidence type="ECO:0000256" key="4">
    <source>
        <dbReference type="ARBA" id="ARBA00022840"/>
    </source>
</evidence>
<dbReference type="CDD" id="cd00143">
    <property type="entry name" value="PP2Cc"/>
    <property type="match status" value="1"/>
</dbReference>
<evidence type="ECO:0000259" key="6">
    <source>
        <dbReference type="PROSITE" id="PS51746"/>
    </source>
</evidence>
<protein>
    <submittedName>
        <fullName evidence="7">Protein kinase</fullName>
    </submittedName>
</protein>
<dbReference type="PROSITE" id="PS00109">
    <property type="entry name" value="PROTEIN_KINASE_TYR"/>
    <property type="match status" value="1"/>
</dbReference>
<dbReference type="CDD" id="cd14014">
    <property type="entry name" value="STKc_PknB_like"/>
    <property type="match status" value="1"/>
</dbReference>
<dbReference type="OrthoDB" id="9801841at2"/>
<dbReference type="InterPro" id="IPR011009">
    <property type="entry name" value="Kinase-like_dom_sf"/>
</dbReference>
<dbReference type="RefSeq" id="WP_069690692.1">
    <property type="nucleotide sequence ID" value="NZ_CP017147.1"/>
</dbReference>
<dbReference type="Pfam" id="PF13672">
    <property type="entry name" value="PP2C_2"/>
    <property type="match status" value="1"/>
</dbReference>
<evidence type="ECO:0000256" key="2">
    <source>
        <dbReference type="ARBA" id="ARBA00022741"/>
    </source>
</evidence>
<evidence type="ECO:0000259" key="5">
    <source>
        <dbReference type="PROSITE" id="PS50011"/>
    </source>
</evidence>
<dbReference type="SUPFAM" id="SSF56112">
    <property type="entry name" value="Protein kinase-like (PK-like)"/>
    <property type="match status" value="1"/>
</dbReference>
<dbReference type="InterPro" id="IPR000719">
    <property type="entry name" value="Prot_kinase_dom"/>
</dbReference>
<dbReference type="SMART" id="SM00331">
    <property type="entry name" value="PP2C_SIG"/>
    <property type="match status" value="1"/>
</dbReference>
<dbReference type="STRING" id="1526658.BHK69_14360"/>
<evidence type="ECO:0000256" key="3">
    <source>
        <dbReference type="ARBA" id="ARBA00022777"/>
    </source>
</evidence>
<keyword evidence="1" id="KW-0808">Transferase</keyword>
<dbReference type="PROSITE" id="PS50011">
    <property type="entry name" value="PROTEIN_KINASE_DOM"/>
    <property type="match status" value="1"/>
</dbReference>
<dbReference type="Proteomes" id="UP000094969">
    <property type="component" value="Chromosome"/>
</dbReference>
<dbReference type="Gene3D" id="3.60.40.10">
    <property type="entry name" value="PPM-type phosphatase domain"/>
    <property type="match status" value="1"/>
</dbReference>
<dbReference type="KEGG" id="bvv:BHK69_14360"/>
<reference evidence="7 8" key="1">
    <citation type="journal article" date="2015" name="Antonie Van Leeuwenhoek">
        <title>Bosea vaviloviae sp. nov., a new species of slow-growing rhizobia isolated from nodules of the relict species Vavilovia formosa (Stev.) Fed.</title>
        <authorList>
            <person name="Safronova V.I."/>
            <person name="Kuznetsova I.G."/>
            <person name="Sazanova A.L."/>
            <person name="Kimeklis A.K."/>
            <person name="Belimov A.A."/>
            <person name="Andronov E.E."/>
            <person name="Pinaev A.G."/>
            <person name="Chizhevskaya E.P."/>
            <person name="Pukhaev A.R."/>
            <person name="Popov K.P."/>
            <person name="Willems A."/>
            <person name="Tikhonovich I.A."/>
        </authorList>
    </citation>
    <scope>NUCLEOTIDE SEQUENCE [LARGE SCALE GENOMIC DNA]</scope>
    <source>
        <strain evidence="7 8">Vaf18</strain>
    </source>
</reference>
<dbReference type="AlphaFoldDB" id="A0A1D7U290"/>
<name>A0A1D7U290_9HYPH</name>
<dbReference type="PANTHER" id="PTHR43289:SF6">
    <property type="entry name" value="SERINE_THREONINE-PROTEIN KINASE NEKL-3"/>
    <property type="match status" value="1"/>
</dbReference>
<dbReference type="Gene3D" id="1.10.510.10">
    <property type="entry name" value="Transferase(Phosphotransferase) domain 1"/>
    <property type="match status" value="1"/>
</dbReference>
<dbReference type="InterPro" id="IPR008266">
    <property type="entry name" value="Tyr_kinase_AS"/>
</dbReference>
<feature type="domain" description="PPM-type phosphatase" evidence="6">
    <location>
        <begin position="8"/>
        <end position="239"/>
    </location>
</feature>
<evidence type="ECO:0000256" key="1">
    <source>
        <dbReference type="ARBA" id="ARBA00022679"/>
    </source>
</evidence>
<dbReference type="PANTHER" id="PTHR43289">
    <property type="entry name" value="MITOGEN-ACTIVATED PROTEIN KINASE KINASE KINASE 20-RELATED"/>
    <property type="match status" value="1"/>
</dbReference>
<dbReference type="SUPFAM" id="SSF81606">
    <property type="entry name" value="PP2C-like"/>
    <property type="match status" value="1"/>
</dbReference>
<gene>
    <name evidence="7" type="ORF">BHK69_14360</name>
</gene>